<reference evidence="1" key="2">
    <citation type="submission" date="2025-09" db="UniProtKB">
        <authorList>
            <consortium name="Ensembl"/>
        </authorList>
    </citation>
    <scope>IDENTIFICATION</scope>
</reference>
<dbReference type="AlphaFoldDB" id="A0A8C3JSE0"/>
<reference evidence="1" key="1">
    <citation type="submission" date="2025-08" db="UniProtKB">
        <authorList>
            <consortium name="Ensembl"/>
        </authorList>
    </citation>
    <scope>IDENTIFICATION</scope>
</reference>
<name>A0A8C3JSE0_9CHAR</name>
<evidence type="ECO:0000313" key="1">
    <source>
        <dbReference type="Ensembl" id="ENSCPGP00000010103.1"/>
    </source>
</evidence>
<sequence>MLTWNPWRGGLGPISRPGTHDVGGLSPTCCSSTHLMGSPYVALPPTERGAEPPLWGSEPHTLPGPLRLWVTEPHRVPHPPRYGALSPTCCSETHLMDPTCCSSTHLMDIEPHVLLFHPLNGVLSPIWSSSSPAMGF</sequence>
<dbReference type="Proteomes" id="UP000694419">
    <property type="component" value="Unplaced"/>
</dbReference>
<dbReference type="Ensembl" id="ENSCPGT00000011093.1">
    <property type="protein sequence ID" value="ENSCPGP00000010103.1"/>
    <property type="gene ID" value="ENSCPGG00000007185.1"/>
</dbReference>
<accession>A0A8C3JSE0</accession>
<organism evidence="1 2">
    <name type="scientific">Calidris pygmaea</name>
    <name type="common">Spoon-billed sandpiper</name>
    <dbReference type="NCBI Taxonomy" id="425635"/>
    <lineage>
        <taxon>Eukaryota</taxon>
        <taxon>Metazoa</taxon>
        <taxon>Chordata</taxon>
        <taxon>Craniata</taxon>
        <taxon>Vertebrata</taxon>
        <taxon>Euteleostomi</taxon>
        <taxon>Archelosauria</taxon>
        <taxon>Archosauria</taxon>
        <taxon>Dinosauria</taxon>
        <taxon>Saurischia</taxon>
        <taxon>Theropoda</taxon>
        <taxon>Coelurosauria</taxon>
        <taxon>Aves</taxon>
        <taxon>Neognathae</taxon>
        <taxon>Neoaves</taxon>
        <taxon>Charadriiformes</taxon>
        <taxon>Scolopacidae</taxon>
        <taxon>Calidris</taxon>
    </lineage>
</organism>
<protein>
    <submittedName>
        <fullName evidence="1">Uncharacterized protein</fullName>
    </submittedName>
</protein>
<proteinExistence type="predicted"/>
<keyword evidence="2" id="KW-1185">Reference proteome</keyword>
<evidence type="ECO:0000313" key="2">
    <source>
        <dbReference type="Proteomes" id="UP000694419"/>
    </source>
</evidence>